<reference evidence="2" key="1">
    <citation type="submission" date="2020-11" db="EMBL/GenBank/DDBJ databases">
        <authorList>
            <consortium name="DOE Joint Genome Institute"/>
            <person name="Ahrendt S."/>
            <person name="Riley R."/>
            <person name="Andreopoulos W."/>
            <person name="Labutti K."/>
            <person name="Pangilinan J."/>
            <person name="Ruiz-Duenas F.J."/>
            <person name="Barrasa J.M."/>
            <person name="Sanchez-Garcia M."/>
            <person name="Camarero S."/>
            <person name="Miyauchi S."/>
            <person name="Serrano A."/>
            <person name="Linde D."/>
            <person name="Babiker R."/>
            <person name="Drula E."/>
            <person name="Ayuso-Fernandez I."/>
            <person name="Pacheco R."/>
            <person name="Padilla G."/>
            <person name="Ferreira P."/>
            <person name="Barriuso J."/>
            <person name="Kellner H."/>
            <person name="Castanera R."/>
            <person name="Alfaro M."/>
            <person name="Ramirez L."/>
            <person name="Pisabarro A.G."/>
            <person name="Kuo A."/>
            <person name="Tritt A."/>
            <person name="Lipzen A."/>
            <person name="He G."/>
            <person name="Yan M."/>
            <person name="Ng V."/>
            <person name="Cullen D."/>
            <person name="Martin F."/>
            <person name="Rosso M.-N."/>
            <person name="Henrissat B."/>
            <person name="Hibbett D."/>
            <person name="Martinez A.T."/>
            <person name="Grigoriev I.V."/>
        </authorList>
    </citation>
    <scope>NUCLEOTIDE SEQUENCE</scope>
    <source>
        <strain evidence="2">AH 40177</strain>
    </source>
</reference>
<evidence type="ECO:0000256" key="1">
    <source>
        <dbReference type="SAM" id="MobiDB-lite"/>
    </source>
</evidence>
<comment type="caution">
    <text evidence="2">The sequence shown here is derived from an EMBL/GenBank/DDBJ whole genome shotgun (WGS) entry which is preliminary data.</text>
</comment>
<keyword evidence="3" id="KW-1185">Reference proteome</keyword>
<feature type="compositionally biased region" description="Acidic residues" evidence="1">
    <location>
        <begin position="75"/>
        <end position="92"/>
    </location>
</feature>
<dbReference type="EMBL" id="JADNRY010000137">
    <property type="protein sequence ID" value="KAF9063845.1"/>
    <property type="molecule type" value="Genomic_DNA"/>
</dbReference>
<protein>
    <submittedName>
        <fullName evidence="2">Uncharacterized protein</fullName>
    </submittedName>
</protein>
<organism evidence="2 3">
    <name type="scientific">Rhodocollybia butyracea</name>
    <dbReference type="NCBI Taxonomy" id="206335"/>
    <lineage>
        <taxon>Eukaryota</taxon>
        <taxon>Fungi</taxon>
        <taxon>Dikarya</taxon>
        <taxon>Basidiomycota</taxon>
        <taxon>Agaricomycotina</taxon>
        <taxon>Agaricomycetes</taxon>
        <taxon>Agaricomycetidae</taxon>
        <taxon>Agaricales</taxon>
        <taxon>Marasmiineae</taxon>
        <taxon>Omphalotaceae</taxon>
        <taxon>Rhodocollybia</taxon>
    </lineage>
</organism>
<dbReference type="AlphaFoldDB" id="A0A9P5PKV9"/>
<sequence>MHSSLLTDTESDFDAYYGYQNQTRGTSSQSPSSSYTSYSSASVSFSVASTSSRYGRNYGRSNRSGRKMGLYGSGYEEEEEEDEMDLADEGYDSYDASPRFQTRSSRRLRTASPRQSPFSAYSTPCIPLCPSPSFSPVSSSFPYSNSLPLPEELEDVDVLSSDSNSSEEIERNYTPSCNEALRRQWLALALRVRIGVFRAQRKMRGFVGKGRKY</sequence>
<feature type="region of interest" description="Disordered" evidence="1">
    <location>
        <begin position="17"/>
        <end position="116"/>
    </location>
</feature>
<feature type="compositionally biased region" description="Low complexity" evidence="1">
    <location>
        <begin position="27"/>
        <end position="62"/>
    </location>
</feature>
<evidence type="ECO:0000313" key="2">
    <source>
        <dbReference type="EMBL" id="KAF9063845.1"/>
    </source>
</evidence>
<gene>
    <name evidence="2" type="ORF">BDP27DRAFT_213616</name>
</gene>
<proteinExistence type="predicted"/>
<dbReference type="Proteomes" id="UP000772434">
    <property type="component" value="Unassembled WGS sequence"/>
</dbReference>
<name>A0A9P5PKV9_9AGAR</name>
<accession>A0A9P5PKV9</accession>
<evidence type="ECO:0000313" key="3">
    <source>
        <dbReference type="Proteomes" id="UP000772434"/>
    </source>
</evidence>